<sequence length="828" mass="96109">MADRSYQSIHVLVAEDDNFQRLALIDILTLCDYQVTAVENGRLARDELLKADSNIDIVLLDLYMPEMDGIELLLLMQEHEHLKRIPVIMMSFDNEQERVAYCIANGAKDYLVKPLRIQNVKGLAKYVEYNPNNTTVGNGGVGLQSYKVIRMIGQGAGGSVELVQKRSDGQLFALKTISMKFMDDQQKKMAQQEITLLKVLVAPSIIRYYESFVENDSIHIIMEYAKEGALSDKITEHKQKGIPIDEETVLYFTAQIIISVLFMHSKNILHRDIKTQNLFLTKENIVKLGDFGISKELGTNANAKTLVGTPYFMSPEVCSGENYGQKADIWAIGCTLYEMVMLKRPFDNDNLNILFNKIRFEAPPPLHENTSTEIRMLITFMLQKDPVKRPSVWDLAKIPIISKNIRKYYEEEAQDDPFLKEYIFSGPKNHPNINKNVPKDEKKNTSDNTSKTQDQSQNTNEEMFKALSSALSPYDQKISMFKVERNVINGKQLFQWIQQYYTNYNTSQVVEMLNELVEKKYLHHIAGPLHQSDPNSLYRFQFDMPGIAANLTRIWNKTARPALQCLQGIVETANEVLTEVTDKLEGKVFDDKLYQNKKYIKFLELVCELQKIYLQDTNEQERKCIFINLLQIMYFHKFMKQRYIRMRNEKKEKVTTLFETLASFLPFFSKSQDEFYYTIGNLQFTLDDIKHGIIRGNKTQKLSSFKPFADNDSRKQFVLTPDLRILMLFKEENVIPTELKYIKLETMEQQLNEICNKFLSTYVYIDNIENDLTMHKIFQIYQSDFGPEPQDAIVWASNYTKNLGRVDDLVQNIKSGDIFVQYQEKFES</sequence>
<keyword evidence="5 14" id="KW-0418">Kinase</keyword>
<keyword evidence="2" id="KW-0723">Serine/threonine-protein kinase</keyword>
<dbReference type="InterPro" id="IPR017441">
    <property type="entry name" value="Protein_kinase_ATP_BS"/>
</dbReference>
<dbReference type="Gene3D" id="1.10.10.10">
    <property type="entry name" value="Winged helix-like DNA-binding domain superfamily/Winged helix DNA-binding domain"/>
    <property type="match status" value="1"/>
</dbReference>
<proteinExistence type="predicted"/>
<dbReference type="SUPFAM" id="SSF56112">
    <property type="entry name" value="Protein kinase-like (PK-like)"/>
    <property type="match status" value="1"/>
</dbReference>
<dbReference type="Gene3D" id="3.40.50.2300">
    <property type="match status" value="1"/>
</dbReference>
<evidence type="ECO:0000313" key="14">
    <source>
        <dbReference type="EMBL" id="EAR86994.3"/>
    </source>
</evidence>
<dbReference type="Pfam" id="PF00069">
    <property type="entry name" value="Pkinase"/>
    <property type="match status" value="1"/>
</dbReference>
<dbReference type="InterPro" id="IPR036390">
    <property type="entry name" value="WH_DNA-bd_sf"/>
</dbReference>
<accession>Q22P17</accession>
<dbReference type="PROSITE" id="PS50011">
    <property type="entry name" value="PROTEIN_KINASE_DOM"/>
    <property type="match status" value="1"/>
</dbReference>
<dbReference type="InterPro" id="IPR051131">
    <property type="entry name" value="NEK_Ser/Thr_kinase_NIMA"/>
</dbReference>
<dbReference type="GO" id="GO:0005524">
    <property type="term" value="F:ATP binding"/>
    <property type="evidence" value="ECO:0007669"/>
    <property type="project" value="UniProtKB-UniRule"/>
</dbReference>
<dbReference type="EC" id="2.7.11.1" evidence="1"/>
<name>Q22P17_TETTS</name>
<dbReference type="InterPro" id="IPR011006">
    <property type="entry name" value="CheY-like_superfamily"/>
</dbReference>
<dbReference type="PROSITE" id="PS00108">
    <property type="entry name" value="PROTEIN_KINASE_ST"/>
    <property type="match status" value="1"/>
</dbReference>
<protein>
    <recommendedName>
        <fullName evidence="1">non-specific serine/threonine protein kinase</fullName>
        <ecNumber evidence="1">2.7.11.1</ecNumber>
    </recommendedName>
</protein>
<evidence type="ECO:0000313" key="15">
    <source>
        <dbReference type="Proteomes" id="UP000009168"/>
    </source>
</evidence>
<dbReference type="GeneID" id="7834963"/>
<dbReference type="InterPro" id="IPR000719">
    <property type="entry name" value="Prot_kinase_dom"/>
</dbReference>
<dbReference type="InterPro" id="IPR011009">
    <property type="entry name" value="Kinase-like_dom_sf"/>
</dbReference>
<dbReference type="InterPro" id="IPR036388">
    <property type="entry name" value="WH-like_DNA-bd_sf"/>
</dbReference>
<dbReference type="SUPFAM" id="SSF52172">
    <property type="entry name" value="CheY-like"/>
    <property type="match status" value="1"/>
</dbReference>
<dbReference type="SMART" id="SM00220">
    <property type="entry name" value="S_TKc"/>
    <property type="match status" value="1"/>
</dbReference>
<evidence type="ECO:0000256" key="8">
    <source>
        <dbReference type="ARBA" id="ARBA00048679"/>
    </source>
</evidence>
<feature type="domain" description="Response regulatory" evidence="13">
    <location>
        <begin position="10"/>
        <end position="128"/>
    </location>
</feature>
<keyword evidence="3" id="KW-0808">Transferase</keyword>
<dbReference type="KEGG" id="tet:TTHERM_00415780"/>
<evidence type="ECO:0000256" key="9">
    <source>
        <dbReference type="PROSITE-ProRule" id="PRU00169"/>
    </source>
</evidence>
<feature type="domain" description="Protein kinase" evidence="12">
    <location>
        <begin position="146"/>
        <end position="401"/>
    </location>
</feature>
<dbReference type="PROSITE" id="PS50110">
    <property type="entry name" value="RESPONSE_REGULATORY"/>
    <property type="match status" value="1"/>
</dbReference>
<feature type="region of interest" description="Disordered" evidence="11">
    <location>
        <begin position="429"/>
        <end position="459"/>
    </location>
</feature>
<dbReference type="Proteomes" id="UP000009168">
    <property type="component" value="Unassembled WGS sequence"/>
</dbReference>
<evidence type="ECO:0000256" key="4">
    <source>
        <dbReference type="ARBA" id="ARBA00022741"/>
    </source>
</evidence>
<dbReference type="GO" id="GO:0004674">
    <property type="term" value="F:protein serine/threonine kinase activity"/>
    <property type="evidence" value="ECO:0007669"/>
    <property type="project" value="UniProtKB-KW"/>
</dbReference>
<dbReference type="Pfam" id="PF04784">
    <property type="entry name" value="DUF547"/>
    <property type="match status" value="1"/>
</dbReference>
<dbReference type="InParanoid" id="Q22P17"/>
<dbReference type="CDD" id="cd08215">
    <property type="entry name" value="STKc_Nek"/>
    <property type="match status" value="1"/>
</dbReference>
<dbReference type="AlphaFoldDB" id="Q22P17"/>
<evidence type="ECO:0000256" key="1">
    <source>
        <dbReference type="ARBA" id="ARBA00012513"/>
    </source>
</evidence>
<dbReference type="RefSeq" id="XP_001007239.3">
    <property type="nucleotide sequence ID" value="XM_001007239.3"/>
</dbReference>
<keyword evidence="15" id="KW-1185">Reference proteome</keyword>
<dbReference type="InterPro" id="IPR001789">
    <property type="entry name" value="Sig_transdc_resp-reg_receiver"/>
</dbReference>
<comment type="catalytic activity">
    <reaction evidence="8">
        <text>L-seryl-[protein] + ATP = O-phospho-L-seryl-[protein] + ADP + H(+)</text>
        <dbReference type="Rhea" id="RHEA:17989"/>
        <dbReference type="Rhea" id="RHEA-COMP:9863"/>
        <dbReference type="Rhea" id="RHEA-COMP:11604"/>
        <dbReference type="ChEBI" id="CHEBI:15378"/>
        <dbReference type="ChEBI" id="CHEBI:29999"/>
        <dbReference type="ChEBI" id="CHEBI:30616"/>
        <dbReference type="ChEBI" id="CHEBI:83421"/>
        <dbReference type="ChEBI" id="CHEBI:456216"/>
        <dbReference type="EC" id="2.7.11.1"/>
    </reaction>
</comment>
<keyword evidence="4 10" id="KW-0547">Nucleotide-binding</keyword>
<keyword evidence="6 10" id="KW-0067">ATP-binding</keyword>
<evidence type="ECO:0000256" key="6">
    <source>
        <dbReference type="ARBA" id="ARBA00022840"/>
    </source>
</evidence>
<dbReference type="EMBL" id="GG662856">
    <property type="protein sequence ID" value="EAR86994.3"/>
    <property type="molecule type" value="Genomic_DNA"/>
</dbReference>
<dbReference type="Gene3D" id="3.30.200.20">
    <property type="entry name" value="Phosphorylase Kinase, domain 1"/>
    <property type="match status" value="1"/>
</dbReference>
<dbReference type="Gene3D" id="1.10.510.10">
    <property type="entry name" value="Transferase(Phosphotransferase) domain 1"/>
    <property type="match status" value="1"/>
</dbReference>
<gene>
    <name evidence="14" type="ORF">TTHERM_00415780</name>
</gene>
<dbReference type="PANTHER" id="PTHR44899">
    <property type="entry name" value="CAMK FAMILY PROTEIN KINASE"/>
    <property type="match status" value="1"/>
</dbReference>
<keyword evidence="9" id="KW-0597">Phosphoprotein</keyword>
<evidence type="ECO:0000259" key="12">
    <source>
        <dbReference type="PROSITE" id="PS50011"/>
    </source>
</evidence>
<evidence type="ECO:0000256" key="5">
    <source>
        <dbReference type="ARBA" id="ARBA00022777"/>
    </source>
</evidence>
<dbReference type="CDD" id="cd04371">
    <property type="entry name" value="DEP"/>
    <property type="match status" value="1"/>
</dbReference>
<reference evidence="15" key="1">
    <citation type="journal article" date="2006" name="PLoS Biol.">
        <title>Macronuclear genome sequence of the ciliate Tetrahymena thermophila, a model eukaryote.</title>
        <authorList>
            <person name="Eisen J.A."/>
            <person name="Coyne R.S."/>
            <person name="Wu M."/>
            <person name="Wu D."/>
            <person name="Thiagarajan M."/>
            <person name="Wortman J.R."/>
            <person name="Badger J.H."/>
            <person name="Ren Q."/>
            <person name="Amedeo P."/>
            <person name="Jones K.M."/>
            <person name="Tallon L.J."/>
            <person name="Delcher A.L."/>
            <person name="Salzberg S.L."/>
            <person name="Silva J.C."/>
            <person name="Haas B.J."/>
            <person name="Majoros W.H."/>
            <person name="Farzad M."/>
            <person name="Carlton J.M."/>
            <person name="Smith R.K. Jr."/>
            <person name="Garg J."/>
            <person name="Pearlman R.E."/>
            <person name="Karrer K.M."/>
            <person name="Sun L."/>
            <person name="Manning G."/>
            <person name="Elde N.C."/>
            <person name="Turkewitz A.P."/>
            <person name="Asai D.J."/>
            <person name="Wilkes D.E."/>
            <person name="Wang Y."/>
            <person name="Cai H."/>
            <person name="Collins K."/>
            <person name="Stewart B.A."/>
            <person name="Lee S.R."/>
            <person name="Wilamowska K."/>
            <person name="Weinberg Z."/>
            <person name="Ruzzo W.L."/>
            <person name="Wloga D."/>
            <person name="Gaertig J."/>
            <person name="Frankel J."/>
            <person name="Tsao C.-C."/>
            <person name="Gorovsky M.A."/>
            <person name="Keeling P.J."/>
            <person name="Waller R.F."/>
            <person name="Patron N.J."/>
            <person name="Cherry J.M."/>
            <person name="Stover N.A."/>
            <person name="Krieger C.J."/>
            <person name="del Toro C."/>
            <person name="Ryder H.F."/>
            <person name="Williamson S.C."/>
            <person name="Barbeau R.A."/>
            <person name="Hamilton E.P."/>
            <person name="Orias E."/>
        </authorList>
    </citation>
    <scope>NUCLEOTIDE SEQUENCE [LARGE SCALE GENOMIC DNA]</scope>
    <source>
        <strain evidence="15">SB210</strain>
    </source>
</reference>
<organism evidence="14 15">
    <name type="scientific">Tetrahymena thermophila (strain SB210)</name>
    <dbReference type="NCBI Taxonomy" id="312017"/>
    <lineage>
        <taxon>Eukaryota</taxon>
        <taxon>Sar</taxon>
        <taxon>Alveolata</taxon>
        <taxon>Ciliophora</taxon>
        <taxon>Intramacronucleata</taxon>
        <taxon>Oligohymenophorea</taxon>
        <taxon>Hymenostomatida</taxon>
        <taxon>Tetrahymenina</taxon>
        <taxon>Tetrahymenidae</taxon>
        <taxon>Tetrahymena</taxon>
    </lineage>
</organism>
<dbReference type="SUPFAM" id="SSF46785">
    <property type="entry name" value="Winged helix' DNA-binding domain"/>
    <property type="match status" value="1"/>
</dbReference>
<dbReference type="PANTHER" id="PTHR44899:SF3">
    <property type="entry name" value="SERINE_THREONINE-PROTEIN KINASE NEK1"/>
    <property type="match status" value="1"/>
</dbReference>
<dbReference type="SMART" id="SM00448">
    <property type="entry name" value="REC"/>
    <property type="match status" value="1"/>
</dbReference>
<dbReference type="Pfam" id="PF00072">
    <property type="entry name" value="Response_reg"/>
    <property type="match status" value="1"/>
</dbReference>
<dbReference type="PROSITE" id="PS00107">
    <property type="entry name" value="PROTEIN_KINASE_ATP"/>
    <property type="match status" value="1"/>
</dbReference>
<comment type="catalytic activity">
    <reaction evidence="7">
        <text>L-threonyl-[protein] + ATP = O-phospho-L-threonyl-[protein] + ADP + H(+)</text>
        <dbReference type="Rhea" id="RHEA:46608"/>
        <dbReference type="Rhea" id="RHEA-COMP:11060"/>
        <dbReference type="Rhea" id="RHEA-COMP:11605"/>
        <dbReference type="ChEBI" id="CHEBI:15378"/>
        <dbReference type="ChEBI" id="CHEBI:30013"/>
        <dbReference type="ChEBI" id="CHEBI:30616"/>
        <dbReference type="ChEBI" id="CHEBI:61977"/>
        <dbReference type="ChEBI" id="CHEBI:456216"/>
        <dbReference type="EC" id="2.7.11.1"/>
    </reaction>
</comment>
<dbReference type="HOGENOM" id="CLU_017479_1_0_1"/>
<dbReference type="InterPro" id="IPR008271">
    <property type="entry name" value="Ser/Thr_kinase_AS"/>
</dbReference>
<evidence type="ECO:0000256" key="11">
    <source>
        <dbReference type="SAM" id="MobiDB-lite"/>
    </source>
</evidence>
<feature type="compositionally biased region" description="Polar residues" evidence="11">
    <location>
        <begin position="446"/>
        <end position="459"/>
    </location>
</feature>
<feature type="binding site" evidence="10">
    <location>
        <position position="175"/>
    </location>
    <ligand>
        <name>ATP</name>
        <dbReference type="ChEBI" id="CHEBI:30616"/>
    </ligand>
</feature>
<dbReference type="GO" id="GO:0000160">
    <property type="term" value="P:phosphorelay signal transduction system"/>
    <property type="evidence" value="ECO:0007669"/>
    <property type="project" value="InterPro"/>
</dbReference>
<evidence type="ECO:0000256" key="3">
    <source>
        <dbReference type="ARBA" id="ARBA00022679"/>
    </source>
</evidence>
<evidence type="ECO:0000256" key="10">
    <source>
        <dbReference type="PROSITE-ProRule" id="PRU10141"/>
    </source>
</evidence>
<evidence type="ECO:0000256" key="2">
    <source>
        <dbReference type="ARBA" id="ARBA00022527"/>
    </source>
</evidence>
<dbReference type="eggNOG" id="KOG0589">
    <property type="taxonomic scope" value="Eukaryota"/>
</dbReference>
<evidence type="ECO:0000259" key="13">
    <source>
        <dbReference type="PROSITE" id="PS50110"/>
    </source>
</evidence>
<evidence type="ECO:0000256" key="7">
    <source>
        <dbReference type="ARBA" id="ARBA00047899"/>
    </source>
</evidence>
<feature type="modified residue" description="4-aspartylphosphate" evidence="9">
    <location>
        <position position="61"/>
    </location>
</feature>
<dbReference type="OrthoDB" id="248923at2759"/>
<dbReference type="InterPro" id="IPR006869">
    <property type="entry name" value="DUF547"/>
</dbReference>